<accession>X1GJC1</accession>
<name>X1GJC1_9ZZZZ</name>
<evidence type="ECO:0000313" key="1">
    <source>
        <dbReference type="EMBL" id="GAH41719.1"/>
    </source>
</evidence>
<reference evidence="1" key="1">
    <citation type="journal article" date="2014" name="Front. Microbiol.">
        <title>High frequency of phylogenetically diverse reductive dehalogenase-homologous genes in deep subseafloor sedimentary metagenomes.</title>
        <authorList>
            <person name="Kawai M."/>
            <person name="Futagami T."/>
            <person name="Toyoda A."/>
            <person name="Takaki Y."/>
            <person name="Nishi S."/>
            <person name="Hori S."/>
            <person name="Arai W."/>
            <person name="Tsubouchi T."/>
            <person name="Morono Y."/>
            <person name="Uchiyama I."/>
            <person name="Ito T."/>
            <person name="Fujiyama A."/>
            <person name="Inagaki F."/>
            <person name="Takami H."/>
        </authorList>
    </citation>
    <scope>NUCLEOTIDE SEQUENCE</scope>
    <source>
        <strain evidence="1">Expedition CK06-06</strain>
    </source>
</reference>
<gene>
    <name evidence="1" type="ORF">S03H2_21010</name>
</gene>
<organism evidence="1">
    <name type="scientific">marine sediment metagenome</name>
    <dbReference type="NCBI Taxonomy" id="412755"/>
    <lineage>
        <taxon>unclassified sequences</taxon>
        <taxon>metagenomes</taxon>
        <taxon>ecological metagenomes</taxon>
    </lineage>
</organism>
<feature type="non-terminal residue" evidence="1">
    <location>
        <position position="110"/>
    </location>
</feature>
<sequence length="110" mass="13448">MKFELGQKVKYKRITRKIEINMQYWDVPDFEQDEEKELARREFIELNKERTGYIMGRRKLVFKTIFSVNNDHYDDDGNVVEFVDIERQEYGFVYLVAYGMRHTNHVLEED</sequence>
<dbReference type="AlphaFoldDB" id="X1GJC1"/>
<proteinExistence type="predicted"/>
<dbReference type="EMBL" id="BARU01011143">
    <property type="protein sequence ID" value="GAH41719.1"/>
    <property type="molecule type" value="Genomic_DNA"/>
</dbReference>
<protein>
    <submittedName>
        <fullName evidence="1">Uncharacterized protein</fullName>
    </submittedName>
</protein>
<comment type="caution">
    <text evidence="1">The sequence shown here is derived from an EMBL/GenBank/DDBJ whole genome shotgun (WGS) entry which is preliminary data.</text>
</comment>